<reference evidence="1 2" key="1">
    <citation type="submission" date="2017-04" db="EMBL/GenBank/DDBJ databases">
        <authorList>
            <person name="Afonso C.L."/>
            <person name="Miller P.J."/>
            <person name="Scott M.A."/>
            <person name="Spackman E."/>
            <person name="Goraichik I."/>
            <person name="Dimitrov K.M."/>
            <person name="Suarez D.L."/>
            <person name="Swayne D.E."/>
        </authorList>
    </citation>
    <scope>NUCLEOTIDE SEQUENCE [LARGE SCALE GENOMIC DNA]</scope>
    <source>
        <strain evidence="1 2">CGMCC 1.10972</strain>
    </source>
</reference>
<accession>A0A1W2BMI8</accession>
<gene>
    <name evidence="1" type="ORF">SAMN06297251_1071</name>
</gene>
<dbReference type="EMBL" id="FWXR01000007">
    <property type="protein sequence ID" value="SMC74215.1"/>
    <property type="molecule type" value="Genomic_DNA"/>
</dbReference>
<organism evidence="1 2">
    <name type="scientific">Fulvimarina manganoxydans</name>
    <dbReference type="NCBI Taxonomy" id="937218"/>
    <lineage>
        <taxon>Bacteria</taxon>
        <taxon>Pseudomonadati</taxon>
        <taxon>Pseudomonadota</taxon>
        <taxon>Alphaproteobacteria</taxon>
        <taxon>Hyphomicrobiales</taxon>
        <taxon>Aurantimonadaceae</taxon>
        <taxon>Fulvimarina</taxon>
    </lineage>
</organism>
<name>A0A1W2BMI8_9HYPH</name>
<evidence type="ECO:0000313" key="1">
    <source>
        <dbReference type="EMBL" id="SMC74215.1"/>
    </source>
</evidence>
<sequence length="25" mass="2870">IREILETVTNRECSNYLANSGYAPR</sequence>
<proteinExistence type="predicted"/>
<feature type="non-terminal residue" evidence="1">
    <location>
        <position position="1"/>
    </location>
</feature>
<keyword evidence="2" id="KW-1185">Reference proteome</keyword>
<protein>
    <submittedName>
        <fullName evidence="1">Uncharacterized protein</fullName>
    </submittedName>
</protein>
<evidence type="ECO:0000313" key="2">
    <source>
        <dbReference type="Proteomes" id="UP000192656"/>
    </source>
</evidence>
<dbReference type="AlphaFoldDB" id="A0A1W2BMI8"/>
<dbReference type="Proteomes" id="UP000192656">
    <property type="component" value="Unassembled WGS sequence"/>
</dbReference>